<dbReference type="PANTHER" id="PTHR33710">
    <property type="entry name" value="BNAC02G09200D PROTEIN"/>
    <property type="match status" value="1"/>
</dbReference>
<reference evidence="1" key="1">
    <citation type="journal article" date="2019" name="Sci. Rep.">
        <title>Draft genome of Tanacetum cinerariifolium, the natural source of mosquito coil.</title>
        <authorList>
            <person name="Yamashiro T."/>
            <person name="Shiraishi A."/>
            <person name="Satake H."/>
            <person name="Nakayama K."/>
        </authorList>
    </citation>
    <scope>NUCLEOTIDE SEQUENCE</scope>
</reference>
<dbReference type="GO" id="GO:0003964">
    <property type="term" value="F:RNA-directed DNA polymerase activity"/>
    <property type="evidence" value="ECO:0007669"/>
    <property type="project" value="UniProtKB-KW"/>
</dbReference>
<organism evidence="1">
    <name type="scientific">Tanacetum cinerariifolium</name>
    <name type="common">Dalmatian daisy</name>
    <name type="synonym">Chrysanthemum cinerariifolium</name>
    <dbReference type="NCBI Taxonomy" id="118510"/>
    <lineage>
        <taxon>Eukaryota</taxon>
        <taxon>Viridiplantae</taxon>
        <taxon>Streptophyta</taxon>
        <taxon>Embryophyta</taxon>
        <taxon>Tracheophyta</taxon>
        <taxon>Spermatophyta</taxon>
        <taxon>Magnoliopsida</taxon>
        <taxon>eudicotyledons</taxon>
        <taxon>Gunneridae</taxon>
        <taxon>Pentapetalae</taxon>
        <taxon>asterids</taxon>
        <taxon>campanulids</taxon>
        <taxon>Asterales</taxon>
        <taxon>Asteraceae</taxon>
        <taxon>Asteroideae</taxon>
        <taxon>Anthemideae</taxon>
        <taxon>Anthemidinae</taxon>
        <taxon>Tanacetum</taxon>
    </lineage>
</organism>
<dbReference type="PANTHER" id="PTHR33710:SF71">
    <property type="entry name" value="ENDONUCLEASE_EXONUCLEASE_PHOSPHATASE DOMAIN-CONTAINING PROTEIN"/>
    <property type="match status" value="1"/>
</dbReference>
<sequence length="189" mass="22379">MSKLDRFLVSINLFNTFPNISTITLERYLSDHRPILLREQHFDYGPIPFKFYHYWMELDGFCNVVEVAWKDSPCDDSNAISCFMGKLKFLKNKIREWNKLYMASRKHVKDKYLADLEEVEGIIDSGGGNDEIAMKRAHNPLNLLVRNHTFQFNLLLQRQCVWEIHMNNSPSQIRLRKTSPETCQKFIFN</sequence>
<keyword evidence="1" id="KW-0808">Transferase</keyword>
<keyword evidence="1" id="KW-0695">RNA-directed DNA polymerase</keyword>
<accession>A0A699RIK0</accession>
<evidence type="ECO:0000313" key="1">
    <source>
        <dbReference type="EMBL" id="GFC82461.1"/>
    </source>
</evidence>
<proteinExistence type="predicted"/>
<gene>
    <name evidence="1" type="ORF">Tci_854431</name>
</gene>
<protein>
    <submittedName>
        <fullName evidence="1">RNA-directed DNA polymerase, eukaryota</fullName>
    </submittedName>
</protein>
<name>A0A699RIK0_TANCI</name>
<dbReference type="EMBL" id="BKCJ011084622">
    <property type="protein sequence ID" value="GFC82461.1"/>
    <property type="molecule type" value="Genomic_DNA"/>
</dbReference>
<comment type="caution">
    <text evidence="1">The sequence shown here is derived from an EMBL/GenBank/DDBJ whole genome shotgun (WGS) entry which is preliminary data.</text>
</comment>
<keyword evidence="1" id="KW-0548">Nucleotidyltransferase</keyword>
<dbReference type="AlphaFoldDB" id="A0A699RIK0"/>